<dbReference type="InterPro" id="IPR011059">
    <property type="entry name" value="Metal-dep_hydrolase_composite"/>
</dbReference>
<evidence type="ECO:0000259" key="1">
    <source>
        <dbReference type="Pfam" id="PF01979"/>
    </source>
</evidence>
<dbReference type="PANTHER" id="PTHR43135">
    <property type="entry name" value="ALPHA-D-RIBOSE 1-METHYLPHOSPHONATE 5-TRIPHOSPHATE DIPHOSPHATASE"/>
    <property type="match status" value="1"/>
</dbReference>
<organism evidence="2">
    <name type="scientific">marine metagenome</name>
    <dbReference type="NCBI Taxonomy" id="408172"/>
    <lineage>
        <taxon>unclassified sequences</taxon>
        <taxon>metagenomes</taxon>
        <taxon>ecological metagenomes</taxon>
    </lineage>
</organism>
<feature type="non-terminal residue" evidence="2">
    <location>
        <position position="717"/>
    </location>
</feature>
<dbReference type="Gene3D" id="2.30.40.10">
    <property type="entry name" value="Urease, subunit C, domain 1"/>
    <property type="match status" value="1"/>
</dbReference>
<dbReference type="AlphaFoldDB" id="A0A381VUL7"/>
<dbReference type="Pfam" id="PF01979">
    <property type="entry name" value="Amidohydro_1"/>
    <property type="match status" value="1"/>
</dbReference>
<dbReference type="SUPFAM" id="SSF51338">
    <property type="entry name" value="Composite domain of metallo-dependent hydrolases"/>
    <property type="match status" value="2"/>
</dbReference>
<dbReference type="InterPro" id="IPR051781">
    <property type="entry name" value="Metallo-dep_Hydrolase"/>
</dbReference>
<dbReference type="EMBL" id="UINC01009839">
    <property type="protein sequence ID" value="SVA44006.1"/>
    <property type="molecule type" value="Genomic_DNA"/>
</dbReference>
<feature type="domain" description="Amidohydrolase-related" evidence="1">
    <location>
        <begin position="345"/>
        <end position="403"/>
    </location>
</feature>
<proteinExistence type="predicted"/>
<sequence>MSIFIFAQTEPVKDLHINHPRVWALTHAMIHPEPGEFIKDGTIIIRDGRIEKIGRYIQVPKDAYEIDLQGAQVYAGFIDGWLEVKKDEAQNSPDDHWNQKVRPEYRAKNDLKVKEKDLKALRSIGITVAHVVPEKGIFKGQSDLVILNEPYLSLSKNASQVLEFKAGGWSDRGYPNSLLGTIALMRQSFLDAEWYGKARSIADKYPDKNEPVQLNPSLTVLETFRSKRRPVLFKTRDEHFALRALKIADEFNLNPWLLGSGYEYRRLDEISKQKPFIIFPLEFPAKPQVKDPNVALQYSTEQLKHWDMAPDNIFKVHDAGMQFCFTSAPLKKKSDFRKNLQRIIDHGLSPDIALAALTTYPAEAMGVSKILGKIQPGYLANLVVTDGDYFDPKSRVISLWVSGEEHYLGPRFLVDPKGSWVLIVHGKKYDLEISVPGAGKKNVDGFKGKSPKSGKLSGNIIVGDKKLKLRDLELYESKISFIADGKPMGFKGALAFNGEIVKDDIFGFVHDGSGQKFPFTANRTKKKEPKPRTPEIASDLTLFYPEGAYGITGELLTPNAVLINDAILWTCGPKGLLEEWDILFVGGKIDKVAPDITVPMGSVHVINGAGKYITPGLIDCHSHSAASSINEGAQAVTAEVRIRDVLNGDDINIYRQLGGGLTTANVLHGSANPIGGQNAVIKLRWGSGPEGLIFKNAPQGIKFALGENVKQANWEST</sequence>
<dbReference type="PANTHER" id="PTHR43135:SF3">
    <property type="entry name" value="ALPHA-D-RIBOSE 1-METHYLPHOSPHONATE 5-TRIPHOSPHATE DIPHOSPHATASE"/>
    <property type="match status" value="1"/>
</dbReference>
<protein>
    <recommendedName>
        <fullName evidence="1">Amidohydrolase-related domain-containing protein</fullName>
    </recommendedName>
</protein>
<dbReference type="Gene3D" id="3.20.20.140">
    <property type="entry name" value="Metal-dependent hydrolases"/>
    <property type="match status" value="2"/>
</dbReference>
<name>A0A381VUL7_9ZZZZ</name>
<accession>A0A381VUL7</accession>
<dbReference type="InterPro" id="IPR006680">
    <property type="entry name" value="Amidohydro-rel"/>
</dbReference>
<dbReference type="GO" id="GO:0016810">
    <property type="term" value="F:hydrolase activity, acting on carbon-nitrogen (but not peptide) bonds"/>
    <property type="evidence" value="ECO:0007669"/>
    <property type="project" value="InterPro"/>
</dbReference>
<evidence type="ECO:0000313" key="2">
    <source>
        <dbReference type="EMBL" id="SVA44006.1"/>
    </source>
</evidence>
<gene>
    <name evidence="2" type="ORF">METZ01_LOCUS96860</name>
</gene>
<reference evidence="2" key="1">
    <citation type="submission" date="2018-05" db="EMBL/GenBank/DDBJ databases">
        <authorList>
            <person name="Lanie J.A."/>
            <person name="Ng W.-L."/>
            <person name="Kazmierczak K.M."/>
            <person name="Andrzejewski T.M."/>
            <person name="Davidsen T.M."/>
            <person name="Wayne K.J."/>
            <person name="Tettelin H."/>
            <person name="Glass J.I."/>
            <person name="Rusch D."/>
            <person name="Podicherti R."/>
            <person name="Tsui H.-C.T."/>
            <person name="Winkler M.E."/>
        </authorList>
    </citation>
    <scope>NUCLEOTIDE SEQUENCE</scope>
</reference>